<dbReference type="GO" id="GO:0005886">
    <property type="term" value="C:plasma membrane"/>
    <property type="evidence" value="ECO:0007669"/>
    <property type="project" value="UniProtKB-SubCell"/>
</dbReference>
<feature type="transmembrane region" description="Helical" evidence="6">
    <location>
        <begin position="396"/>
        <end position="418"/>
    </location>
</feature>
<dbReference type="AlphaFoldDB" id="A0A0G0KKI7"/>
<dbReference type="EMBL" id="LBTW01000012">
    <property type="protein sequence ID" value="KKQ49689.1"/>
    <property type="molecule type" value="Genomic_DNA"/>
</dbReference>
<comment type="subcellular location">
    <subcellularLocation>
        <location evidence="1">Cell membrane</location>
        <topology evidence="1">Multi-pass membrane protein</topology>
    </subcellularLocation>
</comment>
<feature type="transmembrane region" description="Helical" evidence="6">
    <location>
        <begin position="371"/>
        <end position="390"/>
    </location>
</feature>
<dbReference type="Pfam" id="PF01943">
    <property type="entry name" value="Polysacc_synt"/>
    <property type="match status" value="1"/>
</dbReference>
<reference evidence="7 8" key="1">
    <citation type="journal article" date="2015" name="Nature">
        <title>rRNA introns, odd ribosomes, and small enigmatic genomes across a large radiation of phyla.</title>
        <authorList>
            <person name="Brown C.T."/>
            <person name="Hug L.A."/>
            <person name="Thomas B.C."/>
            <person name="Sharon I."/>
            <person name="Castelle C.J."/>
            <person name="Singh A."/>
            <person name="Wilkins M.J."/>
            <person name="Williams K.H."/>
            <person name="Banfield J.F."/>
        </authorList>
    </citation>
    <scope>NUCLEOTIDE SEQUENCE [LARGE SCALE GENOMIC DNA]</scope>
</reference>
<keyword evidence="4 6" id="KW-1133">Transmembrane helix</keyword>
<comment type="caution">
    <text evidence="7">The sequence shown here is derived from an EMBL/GenBank/DDBJ whole genome shotgun (WGS) entry which is preliminary data.</text>
</comment>
<feature type="transmembrane region" description="Helical" evidence="6">
    <location>
        <begin position="21"/>
        <end position="41"/>
    </location>
</feature>
<protein>
    <submittedName>
        <fullName evidence="7">Membrane protein involved in the export of O-antigen and teichoic acid</fullName>
    </submittedName>
</protein>
<dbReference type="InterPro" id="IPR050833">
    <property type="entry name" value="Poly_Biosynth_Transport"/>
</dbReference>
<feature type="transmembrane region" description="Helical" evidence="6">
    <location>
        <begin position="165"/>
        <end position="184"/>
    </location>
</feature>
<feature type="transmembrane region" description="Helical" evidence="6">
    <location>
        <begin position="53"/>
        <end position="78"/>
    </location>
</feature>
<organism evidence="7 8">
    <name type="scientific">Candidatus Woesebacteria bacterium GW2011_GWD1_38_10</name>
    <dbReference type="NCBI Taxonomy" id="1618592"/>
    <lineage>
        <taxon>Bacteria</taxon>
        <taxon>Candidatus Woeseibacteriota</taxon>
    </lineage>
</organism>
<evidence type="ECO:0000313" key="7">
    <source>
        <dbReference type="EMBL" id="KKQ49689.1"/>
    </source>
</evidence>
<dbReference type="InterPro" id="IPR002797">
    <property type="entry name" value="Polysacc_synth"/>
</dbReference>
<feature type="transmembrane region" description="Helical" evidence="6">
    <location>
        <begin position="307"/>
        <end position="327"/>
    </location>
</feature>
<evidence type="ECO:0000256" key="3">
    <source>
        <dbReference type="ARBA" id="ARBA00022692"/>
    </source>
</evidence>
<name>A0A0G0KKI7_9BACT</name>
<keyword evidence="2" id="KW-1003">Cell membrane</keyword>
<evidence type="ECO:0000256" key="1">
    <source>
        <dbReference type="ARBA" id="ARBA00004651"/>
    </source>
</evidence>
<keyword evidence="3 6" id="KW-0812">Transmembrane</keyword>
<sequence length="429" mass="47908">MRLNLENPFLVIRSATFKQTSLTLTATLINGILGMVFYIFLARELGPSDFGLFSLSIVVLALTADIGNFGANTGIVNFVSKFIKSDTPLALKYLKIGFLYKLFMGLAVILFGCLLSPFLAEEVFKKPEMFPLLRLAFLGVGSTWLFSFTTSYYQATQKFRSWGMIQIFTNLIRLLGVVCAFYYFHLDIYVALTFYIIAPFIGFIVSFVNISFEFIREKFNKANVNTFFSFNKWVGISAIAGATSSRADTFILGRLATSAGIGVYSAAGQIVQVVPQLIGAIGTVVAPKFSSFDNDNKMFGYFKKLQLMVMVIAGVMVLSIPIVKIVIKVFFGPEYDRSFGIFVILFVSMLVFLISIPVHNVIIYYYQYPKLFSYLSVINLLVVILLAYFLTLKFGISGTAYASLVGNTVNFLVPMVWFKKKIKLKATSS</sequence>
<evidence type="ECO:0000256" key="6">
    <source>
        <dbReference type="SAM" id="Phobius"/>
    </source>
</evidence>
<evidence type="ECO:0000313" key="8">
    <source>
        <dbReference type="Proteomes" id="UP000034366"/>
    </source>
</evidence>
<evidence type="ECO:0000256" key="4">
    <source>
        <dbReference type="ARBA" id="ARBA00022989"/>
    </source>
</evidence>
<feature type="transmembrane region" description="Helical" evidence="6">
    <location>
        <begin position="190"/>
        <end position="212"/>
    </location>
</feature>
<dbReference type="PANTHER" id="PTHR30250:SF11">
    <property type="entry name" value="O-ANTIGEN TRANSPORTER-RELATED"/>
    <property type="match status" value="1"/>
</dbReference>
<accession>A0A0G0KKI7</accession>
<evidence type="ECO:0000256" key="2">
    <source>
        <dbReference type="ARBA" id="ARBA00022475"/>
    </source>
</evidence>
<dbReference type="Proteomes" id="UP000034366">
    <property type="component" value="Unassembled WGS sequence"/>
</dbReference>
<feature type="transmembrane region" description="Helical" evidence="6">
    <location>
        <begin position="98"/>
        <end position="120"/>
    </location>
</feature>
<feature type="transmembrane region" description="Helical" evidence="6">
    <location>
        <begin position="132"/>
        <end position="153"/>
    </location>
</feature>
<evidence type="ECO:0000256" key="5">
    <source>
        <dbReference type="ARBA" id="ARBA00023136"/>
    </source>
</evidence>
<proteinExistence type="predicted"/>
<feature type="transmembrane region" description="Helical" evidence="6">
    <location>
        <begin position="339"/>
        <end position="359"/>
    </location>
</feature>
<dbReference type="PANTHER" id="PTHR30250">
    <property type="entry name" value="PST FAMILY PREDICTED COLANIC ACID TRANSPORTER"/>
    <property type="match status" value="1"/>
</dbReference>
<gene>
    <name evidence="7" type="ORF">US67_C0012G0009</name>
</gene>
<keyword evidence="5 6" id="KW-0472">Membrane</keyword>